<feature type="region of interest" description="Disordered" evidence="1">
    <location>
        <begin position="95"/>
        <end position="114"/>
    </location>
</feature>
<dbReference type="InterPro" id="IPR021783">
    <property type="entry name" value="DUF3348"/>
</dbReference>
<evidence type="ECO:0000313" key="2">
    <source>
        <dbReference type="EMBL" id="MBN7797758.1"/>
    </source>
</evidence>
<keyword evidence="3" id="KW-1185">Reference proteome</keyword>
<comment type="caution">
    <text evidence="2">The sequence shown here is derived from an EMBL/GenBank/DDBJ whole genome shotgun (WGS) entry which is preliminary data.</text>
</comment>
<dbReference type="Pfam" id="PF11828">
    <property type="entry name" value="DUF3348"/>
    <property type="match status" value="1"/>
</dbReference>
<name>A0A939DGR5_9GAMM</name>
<dbReference type="AlphaFoldDB" id="A0A939DGR5"/>
<accession>A0A939DGR5</accession>
<sequence>MTRTPSASSFVQPRLVSLLSAWDSGAPAVAPEQFTQRLGRLIDLSSSFDLAETLDGLPRLEYEPAAEPGARAREDFLRVHAAMIGAVMRSLDPERGPTRIRWPEPEPETGAPPPAEAYSKFYAANQREMEARVRGLQERVRDAIAGCAPQLAQLATLDGALGDALLVHSRRLFAGIPPRVKARLEQLRGEGGDAVETRLKGEVQALLLAEIEARLLPVQGLVEALEEHLHSESK</sequence>
<evidence type="ECO:0000313" key="3">
    <source>
        <dbReference type="Proteomes" id="UP000664303"/>
    </source>
</evidence>
<proteinExistence type="predicted"/>
<protein>
    <submittedName>
        <fullName evidence="2">DUF3348 family protein</fullName>
    </submittedName>
</protein>
<dbReference type="Proteomes" id="UP000664303">
    <property type="component" value="Unassembled WGS sequence"/>
</dbReference>
<reference evidence="2" key="1">
    <citation type="submission" date="2021-02" db="EMBL/GenBank/DDBJ databases">
        <title>PHA producing bacteria isolated from coastal sediment in Guangdong, Shenzhen.</title>
        <authorList>
            <person name="Zheng W."/>
            <person name="Yu S."/>
            <person name="Huang Y."/>
        </authorList>
    </citation>
    <scope>NUCLEOTIDE SEQUENCE</scope>
    <source>
        <strain evidence="2">TN14-10</strain>
    </source>
</reference>
<organism evidence="2 3">
    <name type="scientific">Parahaliea mediterranea</name>
    <dbReference type="NCBI Taxonomy" id="651086"/>
    <lineage>
        <taxon>Bacteria</taxon>
        <taxon>Pseudomonadati</taxon>
        <taxon>Pseudomonadota</taxon>
        <taxon>Gammaproteobacteria</taxon>
        <taxon>Cellvibrionales</taxon>
        <taxon>Halieaceae</taxon>
        <taxon>Parahaliea</taxon>
    </lineage>
</organism>
<evidence type="ECO:0000256" key="1">
    <source>
        <dbReference type="SAM" id="MobiDB-lite"/>
    </source>
</evidence>
<feature type="compositionally biased region" description="Basic and acidic residues" evidence="1">
    <location>
        <begin position="95"/>
        <end position="104"/>
    </location>
</feature>
<dbReference type="EMBL" id="JAFKCZ010000009">
    <property type="protein sequence ID" value="MBN7797758.1"/>
    <property type="molecule type" value="Genomic_DNA"/>
</dbReference>
<gene>
    <name evidence="2" type="ORF">JYP50_14200</name>
</gene>
<dbReference type="RefSeq" id="WP_206561202.1">
    <property type="nucleotide sequence ID" value="NZ_JAFKCZ010000009.1"/>
</dbReference>